<feature type="compositionally biased region" description="Basic and acidic residues" evidence="1">
    <location>
        <begin position="72"/>
        <end position="88"/>
    </location>
</feature>
<name>A0A1H6DFC4_9ACTN</name>
<dbReference type="AlphaFoldDB" id="A0A1H6DFC4"/>
<dbReference type="InterPro" id="IPR043763">
    <property type="entry name" value="DUF5709"/>
</dbReference>
<organism evidence="3 4">
    <name type="scientific">Thermomonospora echinospora</name>
    <dbReference type="NCBI Taxonomy" id="1992"/>
    <lineage>
        <taxon>Bacteria</taxon>
        <taxon>Bacillati</taxon>
        <taxon>Actinomycetota</taxon>
        <taxon>Actinomycetes</taxon>
        <taxon>Streptosporangiales</taxon>
        <taxon>Thermomonosporaceae</taxon>
        <taxon>Thermomonospora</taxon>
    </lineage>
</organism>
<dbReference type="Pfam" id="PF18970">
    <property type="entry name" value="DUF5709"/>
    <property type="match status" value="1"/>
</dbReference>
<dbReference type="EMBL" id="FNVO01000016">
    <property type="protein sequence ID" value="SEG84068.1"/>
    <property type="molecule type" value="Genomic_DNA"/>
</dbReference>
<evidence type="ECO:0000259" key="2">
    <source>
        <dbReference type="Pfam" id="PF18970"/>
    </source>
</evidence>
<dbReference type="Proteomes" id="UP000236723">
    <property type="component" value="Unassembled WGS sequence"/>
</dbReference>
<evidence type="ECO:0000313" key="3">
    <source>
        <dbReference type="EMBL" id="SEG84068.1"/>
    </source>
</evidence>
<evidence type="ECO:0000256" key="1">
    <source>
        <dbReference type="SAM" id="MobiDB-lite"/>
    </source>
</evidence>
<evidence type="ECO:0000313" key="4">
    <source>
        <dbReference type="Proteomes" id="UP000236723"/>
    </source>
</evidence>
<feature type="compositionally biased region" description="Basic and acidic residues" evidence="1">
    <location>
        <begin position="12"/>
        <end position="24"/>
    </location>
</feature>
<proteinExistence type="predicted"/>
<keyword evidence="4" id="KW-1185">Reference proteome</keyword>
<sequence length="136" mass="15075">MTQPDHQPQPRNRPEPDPHSRFEDEGIPDLQEGTPEQQRAVDPSEMPLPGDQPVAVDEWGTTAEEQAEGEPMDLKLSREQPDFGERPVDTSQAAGRIVEEDEGVRPDTEKDSVARDVGPDFGGYTAEEQAMRIDPS</sequence>
<feature type="compositionally biased region" description="Basic and acidic residues" evidence="1">
    <location>
        <begin position="103"/>
        <end position="118"/>
    </location>
</feature>
<feature type="compositionally biased region" description="Polar residues" evidence="1">
    <location>
        <begin position="1"/>
        <end position="10"/>
    </location>
</feature>
<accession>A0A1H6DFC4</accession>
<reference evidence="4" key="1">
    <citation type="submission" date="2016-10" db="EMBL/GenBank/DDBJ databases">
        <authorList>
            <person name="Varghese N."/>
            <person name="Submissions S."/>
        </authorList>
    </citation>
    <scope>NUCLEOTIDE SEQUENCE [LARGE SCALE GENOMIC DNA]</scope>
    <source>
        <strain evidence="4">DSM 43163</strain>
    </source>
</reference>
<feature type="region of interest" description="Disordered" evidence="1">
    <location>
        <begin position="1"/>
        <end position="136"/>
    </location>
</feature>
<gene>
    <name evidence="3" type="ORF">SAMN04489712_116137</name>
</gene>
<dbReference type="RefSeq" id="WP_103942130.1">
    <property type="nucleotide sequence ID" value="NZ_FNVO01000016.1"/>
</dbReference>
<protein>
    <recommendedName>
        <fullName evidence="2">DUF5709 domain-containing protein</fullName>
    </recommendedName>
</protein>
<dbReference type="OrthoDB" id="3478723at2"/>
<feature type="domain" description="DUF5709" evidence="2">
    <location>
        <begin position="92"/>
        <end position="134"/>
    </location>
</feature>